<reference evidence="3" key="2">
    <citation type="journal article" date="2016" name="Sci. Rep.">
        <title>Dictyocaulus viviparus genome, variome and transcriptome elucidate lungworm biology and support future intervention.</title>
        <authorList>
            <person name="McNulty S.N."/>
            <person name="Strube C."/>
            <person name="Rosa B.A."/>
            <person name="Martin J.C."/>
            <person name="Tyagi R."/>
            <person name="Choi Y.J."/>
            <person name="Wang Q."/>
            <person name="Hallsworth Pepin K."/>
            <person name="Zhang X."/>
            <person name="Ozersky P."/>
            <person name="Wilson R.K."/>
            <person name="Sternberg P.W."/>
            <person name="Gasser R.B."/>
            <person name="Mitreva M."/>
        </authorList>
    </citation>
    <scope>NUCLEOTIDE SEQUENCE [LARGE SCALE GENOMIC DNA]</scope>
    <source>
        <strain evidence="3">HannoverDv2000</strain>
    </source>
</reference>
<reference evidence="2 3" key="1">
    <citation type="submission" date="2013-11" db="EMBL/GenBank/DDBJ databases">
        <title>Draft genome of the bovine lungworm Dictyocaulus viviparus.</title>
        <authorList>
            <person name="Mitreva M."/>
        </authorList>
    </citation>
    <scope>NUCLEOTIDE SEQUENCE [LARGE SCALE GENOMIC DNA]</scope>
    <source>
        <strain evidence="2 3">HannoverDv2000</strain>
    </source>
</reference>
<organism evidence="2 3">
    <name type="scientific">Dictyocaulus viviparus</name>
    <name type="common">Bovine lungworm</name>
    <dbReference type="NCBI Taxonomy" id="29172"/>
    <lineage>
        <taxon>Eukaryota</taxon>
        <taxon>Metazoa</taxon>
        <taxon>Ecdysozoa</taxon>
        <taxon>Nematoda</taxon>
        <taxon>Chromadorea</taxon>
        <taxon>Rhabditida</taxon>
        <taxon>Rhabditina</taxon>
        <taxon>Rhabditomorpha</taxon>
        <taxon>Strongyloidea</taxon>
        <taxon>Metastrongylidae</taxon>
        <taxon>Dictyocaulus</taxon>
    </lineage>
</organism>
<keyword evidence="3" id="KW-1185">Reference proteome</keyword>
<feature type="compositionally biased region" description="Low complexity" evidence="1">
    <location>
        <begin position="260"/>
        <end position="276"/>
    </location>
</feature>
<name>A0A0D8XM50_DICVI</name>
<evidence type="ECO:0000313" key="3">
    <source>
        <dbReference type="Proteomes" id="UP000053766"/>
    </source>
</evidence>
<evidence type="ECO:0000256" key="1">
    <source>
        <dbReference type="SAM" id="MobiDB-lite"/>
    </source>
</evidence>
<dbReference type="EMBL" id="KN716397">
    <property type="protein sequence ID" value="KJH45625.1"/>
    <property type="molecule type" value="Genomic_DNA"/>
</dbReference>
<sequence>MNVEIFKSLEDESINSHLERNSYRSLLPTRDTMAIFDNFTELLNDMKDMVDITKSSAESIESRESSKQSEVENIPQNSVLNSSDNFEWIMITSQPTLLPLDAPSGRDYHAVNRQFVKNITKLPTDADWPRNSTETSSTSSLLSLKSNTTIETATLLSSTTFEPLVKSTSTIQTTNSTAFLFDKGSLVENPNRSLQVNSTFTPTFDDSQSFSNVSSTSVATEDLMSTIFVGVKSTTTQVDDNTTLDNEDELVGTFTSEPISTSSSKTNSTLKSQNTSSLPSTEVLDTLFTSSLEFERDDHHHVSLSSTALNDAHLELVKSKENETFKVDDPKQISLLFTKQKVAAKPKILRIMNRLPSTSNRHKSADVTVESPSISTTHNSSIDRSAFNEPQSFTDRNMKTIEVKTNTAAISNKAMKTHPKWTDLSQIDFAKNSSVRLWRTAALNHLKKAEVGNIATTGVFRRIKIPQKINTRLGTRSFISSAKIKRRRYTLLPLAKAFAIGQSTYTTIVPIKSTAYKNSPPILTEKESIQSQDSALSSLVSPVWLPMVYGISQKKSLYGRTGKKKKKKSGTDYFLLLND</sequence>
<evidence type="ECO:0000313" key="2">
    <source>
        <dbReference type="EMBL" id="KJH45625.1"/>
    </source>
</evidence>
<feature type="region of interest" description="Disordered" evidence="1">
    <location>
        <begin position="359"/>
        <end position="388"/>
    </location>
</feature>
<dbReference type="Proteomes" id="UP000053766">
    <property type="component" value="Unassembled WGS sequence"/>
</dbReference>
<gene>
    <name evidence="2" type="ORF">DICVIV_08331</name>
</gene>
<feature type="compositionally biased region" description="Polar residues" evidence="1">
    <location>
        <begin position="370"/>
        <end position="388"/>
    </location>
</feature>
<proteinExistence type="predicted"/>
<dbReference type="AlphaFoldDB" id="A0A0D8XM50"/>
<feature type="region of interest" description="Disordered" evidence="1">
    <location>
        <begin position="256"/>
        <end position="276"/>
    </location>
</feature>
<accession>A0A0D8XM50</accession>
<protein>
    <submittedName>
        <fullName evidence="2">Uncharacterized protein</fullName>
    </submittedName>
</protein>